<evidence type="ECO:0000313" key="2">
    <source>
        <dbReference type="Proteomes" id="UP000692954"/>
    </source>
</evidence>
<protein>
    <submittedName>
        <fullName evidence="1">Uncharacterized protein</fullName>
    </submittedName>
</protein>
<dbReference type="OrthoDB" id="303868at2759"/>
<keyword evidence="2" id="KW-1185">Reference proteome</keyword>
<name>A0A8S1Q6P0_9CILI</name>
<dbReference type="AlphaFoldDB" id="A0A8S1Q6P0"/>
<comment type="caution">
    <text evidence="1">The sequence shown here is derived from an EMBL/GenBank/DDBJ whole genome shotgun (WGS) entry which is preliminary data.</text>
</comment>
<evidence type="ECO:0000313" key="1">
    <source>
        <dbReference type="EMBL" id="CAD8110410.1"/>
    </source>
</evidence>
<accession>A0A8S1Q6P0</accession>
<sequence length="135" mass="15561">MKGKKINLSKQSIQEISIVFSKPIQISPPSTPEEIYTLYPKSSRSTINNKNTNVQSNCSNSQSILRKNNNLNLFYFPKSISPQKIKEKQIQISPLSLNKIKHDSFASQKSLRQPNRRATKLCSKVLQKYKNKYFI</sequence>
<organism evidence="1 2">
    <name type="scientific">Paramecium sonneborni</name>
    <dbReference type="NCBI Taxonomy" id="65129"/>
    <lineage>
        <taxon>Eukaryota</taxon>
        <taxon>Sar</taxon>
        <taxon>Alveolata</taxon>
        <taxon>Ciliophora</taxon>
        <taxon>Intramacronucleata</taxon>
        <taxon>Oligohymenophorea</taxon>
        <taxon>Peniculida</taxon>
        <taxon>Parameciidae</taxon>
        <taxon>Paramecium</taxon>
    </lineage>
</organism>
<gene>
    <name evidence="1" type="ORF">PSON_ATCC_30995.1.T0950229</name>
</gene>
<reference evidence="1" key="1">
    <citation type="submission" date="2021-01" db="EMBL/GenBank/DDBJ databases">
        <authorList>
            <consortium name="Genoscope - CEA"/>
            <person name="William W."/>
        </authorList>
    </citation>
    <scope>NUCLEOTIDE SEQUENCE</scope>
</reference>
<dbReference type="EMBL" id="CAJJDN010000095">
    <property type="protein sequence ID" value="CAD8110410.1"/>
    <property type="molecule type" value="Genomic_DNA"/>
</dbReference>
<proteinExistence type="predicted"/>
<dbReference type="Proteomes" id="UP000692954">
    <property type="component" value="Unassembled WGS sequence"/>
</dbReference>